<accession>A0A518HHR9</accession>
<dbReference type="EMBL" id="CP037423">
    <property type="protein sequence ID" value="QDV40391.1"/>
    <property type="molecule type" value="Genomic_DNA"/>
</dbReference>
<sequence length="218" mass="23737">MSRCILKSGERVSVGERTAIDLRIRRIGDPAGARTLSGLGWVDRSTGLERILSEGSSFFSARCGLAESEPSKPSGPTECLPSPSGPGRQRRYPGGIAASRRRSAQRHLRTARWVLFSYPKFSSLPLRPMHHLRVTIGTPAPFRVEEVGKDANAISRKHASHATGSRRATCPCERRPLLGSLARPSPALRCKPRFDLSGALQKPRKSPFGSRDGSVSLC</sequence>
<organism evidence="2 3">
    <name type="scientific">Stieleria neptunia</name>
    <dbReference type="NCBI Taxonomy" id="2527979"/>
    <lineage>
        <taxon>Bacteria</taxon>
        <taxon>Pseudomonadati</taxon>
        <taxon>Planctomycetota</taxon>
        <taxon>Planctomycetia</taxon>
        <taxon>Pirellulales</taxon>
        <taxon>Pirellulaceae</taxon>
        <taxon>Stieleria</taxon>
    </lineage>
</organism>
<evidence type="ECO:0000313" key="2">
    <source>
        <dbReference type="EMBL" id="QDV40391.1"/>
    </source>
</evidence>
<dbReference type="AlphaFoldDB" id="A0A518HHR9"/>
<evidence type="ECO:0000313" key="3">
    <source>
        <dbReference type="Proteomes" id="UP000319004"/>
    </source>
</evidence>
<reference evidence="2 3" key="1">
    <citation type="submission" date="2019-03" db="EMBL/GenBank/DDBJ databases">
        <title>Deep-cultivation of Planctomycetes and their phenomic and genomic characterization uncovers novel biology.</title>
        <authorList>
            <person name="Wiegand S."/>
            <person name="Jogler M."/>
            <person name="Boedeker C."/>
            <person name="Pinto D."/>
            <person name="Vollmers J."/>
            <person name="Rivas-Marin E."/>
            <person name="Kohn T."/>
            <person name="Peeters S.H."/>
            <person name="Heuer A."/>
            <person name="Rast P."/>
            <person name="Oberbeckmann S."/>
            <person name="Bunk B."/>
            <person name="Jeske O."/>
            <person name="Meyerdierks A."/>
            <person name="Storesund J.E."/>
            <person name="Kallscheuer N."/>
            <person name="Luecker S."/>
            <person name="Lage O.M."/>
            <person name="Pohl T."/>
            <person name="Merkel B.J."/>
            <person name="Hornburger P."/>
            <person name="Mueller R.-W."/>
            <person name="Bruemmer F."/>
            <person name="Labrenz M."/>
            <person name="Spormann A.M."/>
            <person name="Op den Camp H."/>
            <person name="Overmann J."/>
            <person name="Amann R."/>
            <person name="Jetten M.S.M."/>
            <person name="Mascher T."/>
            <person name="Medema M.H."/>
            <person name="Devos D.P."/>
            <person name="Kaster A.-K."/>
            <person name="Ovreas L."/>
            <person name="Rohde M."/>
            <person name="Galperin M.Y."/>
            <person name="Jogler C."/>
        </authorList>
    </citation>
    <scope>NUCLEOTIDE SEQUENCE [LARGE SCALE GENOMIC DNA]</scope>
    <source>
        <strain evidence="2 3">Enr13</strain>
    </source>
</reference>
<keyword evidence="3" id="KW-1185">Reference proteome</keyword>
<name>A0A518HHR9_9BACT</name>
<protein>
    <submittedName>
        <fullName evidence="2">Uncharacterized protein</fullName>
    </submittedName>
</protein>
<feature type="region of interest" description="Disordered" evidence="1">
    <location>
        <begin position="199"/>
        <end position="218"/>
    </location>
</feature>
<feature type="region of interest" description="Disordered" evidence="1">
    <location>
        <begin position="66"/>
        <end position="103"/>
    </location>
</feature>
<evidence type="ECO:0000256" key="1">
    <source>
        <dbReference type="SAM" id="MobiDB-lite"/>
    </source>
</evidence>
<dbReference type="KEGG" id="snep:Enr13x_01970"/>
<dbReference type="Proteomes" id="UP000319004">
    <property type="component" value="Chromosome"/>
</dbReference>
<proteinExistence type="predicted"/>
<gene>
    <name evidence="2" type="ORF">Enr13x_01970</name>
</gene>